<sequence length="107" mass="11876">MATDDKPPLPDRMLAPWPRITVDTDDQDFKRIDRIAGHAATHWVLGPEGTYKQNLTLAETVDGAVREALLHLLELGLIDIDSDRLNAAPGWPTHRVRRVPAPAPKEA</sequence>
<reference evidence="1" key="2">
    <citation type="submission" date="2020-09" db="EMBL/GenBank/DDBJ databases">
        <authorList>
            <person name="Sun Q."/>
            <person name="Ohkuma M."/>
        </authorList>
    </citation>
    <scope>NUCLEOTIDE SEQUENCE</scope>
    <source>
        <strain evidence="1">JCM 4391</strain>
    </source>
</reference>
<accession>A0A918I569</accession>
<dbReference type="Proteomes" id="UP000636661">
    <property type="component" value="Unassembled WGS sequence"/>
</dbReference>
<protein>
    <submittedName>
        <fullName evidence="1">Uncharacterized protein</fullName>
    </submittedName>
</protein>
<name>A0A918I569_9ACTN</name>
<evidence type="ECO:0000313" key="2">
    <source>
        <dbReference type="Proteomes" id="UP000636661"/>
    </source>
</evidence>
<gene>
    <name evidence="1" type="ORF">GCM10010274_58940</name>
</gene>
<evidence type="ECO:0000313" key="1">
    <source>
        <dbReference type="EMBL" id="GGU62375.1"/>
    </source>
</evidence>
<dbReference type="EMBL" id="BMTP01000020">
    <property type="protein sequence ID" value="GGU62375.1"/>
    <property type="molecule type" value="Genomic_DNA"/>
</dbReference>
<organism evidence="1 2">
    <name type="scientific">Streptomyces lavendofoliae</name>
    <dbReference type="NCBI Taxonomy" id="67314"/>
    <lineage>
        <taxon>Bacteria</taxon>
        <taxon>Bacillati</taxon>
        <taxon>Actinomycetota</taxon>
        <taxon>Actinomycetes</taxon>
        <taxon>Kitasatosporales</taxon>
        <taxon>Streptomycetaceae</taxon>
        <taxon>Streptomyces</taxon>
    </lineage>
</organism>
<proteinExistence type="predicted"/>
<comment type="caution">
    <text evidence="1">The sequence shown here is derived from an EMBL/GenBank/DDBJ whole genome shotgun (WGS) entry which is preliminary data.</text>
</comment>
<keyword evidence="2" id="KW-1185">Reference proteome</keyword>
<dbReference type="RefSeq" id="WP_189554324.1">
    <property type="nucleotide sequence ID" value="NZ_BMTP01000020.1"/>
</dbReference>
<dbReference type="AlphaFoldDB" id="A0A918I569"/>
<reference evidence="1" key="1">
    <citation type="journal article" date="2014" name="Int. J. Syst. Evol. Microbiol.">
        <title>Complete genome sequence of Corynebacterium casei LMG S-19264T (=DSM 44701T), isolated from a smear-ripened cheese.</title>
        <authorList>
            <consortium name="US DOE Joint Genome Institute (JGI-PGF)"/>
            <person name="Walter F."/>
            <person name="Albersmeier A."/>
            <person name="Kalinowski J."/>
            <person name="Ruckert C."/>
        </authorList>
    </citation>
    <scope>NUCLEOTIDE SEQUENCE</scope>
    <source>
        <strain evidence="1">JCM 4391</strain>
    </source>
</reference>